<evidence type="ECO:0000256" key="1">
    <source>
        <dbReference type="ARBA" id="ARBA00023172"/>
    </source>
</evidence>
<gene>
    <name evidence="2" type="ORF">HD593_000261</name>
</gene>
<comment type="caution">
    <text evidence="2">The sequence shown here is derived from an EMBL/GenBank/DDBJ whole genome shotgun (WGS) entry which is preliminary data.</text>
</comment>
<organism evidence="2 3">
    <name type="scientific">Nonomuraea rubra</name>
    <dbReference type="NCBI Taxonomy" id="46180"/>
    <lineage>
        <taxon>Bacteria</taxon>
        <taxon>Bacillati</taxon>
        <taxon>Actinomycetota</taxon>
        <taxon>Actinomycetes</taxon>
        <taxon>Streptosporangiales</taxon>
        <taxon>Streptosporangiaceae</taxon>
        <taxon>Nonomuraea</taxon>
    </lineage>
</organism>
<evidence type="ECO:0000313" key="2">
    <source>
        <dbReference type="EMBL" id="MBB6545466.1"/>
    </source>
</evidence>
<keyword evidence="3" id="KW-1185">Reference proteome</keyword>
<proteinExistence type="predicted"/>
<dbReference type="AlphaFoldDB" id="A0A7X0NLH4"/>
<dbReference type="InterPro" id="IPR013762">
    <property type="entry name" value="Integrase-like_cat_sf"/>
</dbReference>
<dbReference type="GO" id="GO:0003677">
    <property type="term" value="F:DNA binding"/>
    <property type="evidence" value="ECO:0007669"/>
    <property type="project" value="InterPro"/>
</dbReference>
<protein>
    <recommendedName>
        <fullName evidence="4">Tyr recombinase domain-containing protein</fullName>
    </recommendedName>
</protein>
<dbReference type="Gene3D" id="1.10.443.10">
    <property type="entry name" value="Intergrase catalytic core"/>
    <property type="match status" value="1"/>
</dbReference>
<evidence type="ECO:0008006" key="4">
    <source>
        <dbReference type="Google" id="ProtNLM"/>
    </source>
</evidence>
<keyword evidence="1" id="KW-0233">DNA recombination</keyword>
<sequence length="49" mass="5603">MALWWLIALRGLRRAEVAGPRWIDLDTDRRELTISCQLVHTGLNSDVLA</sequence>
<accession>A0A7X0NLH4</accession>
<dbReference type="Proteomes" id="UP000565579">
    <property type="component" value="Unassembled WGS sequence"/>
</dbReference>
<dbReference type="EMBL" id="JACHMI010000001">
    <property type="protein sequence ID" value="MBB6545466.1"/>
    <property type="molecule type" value="Genomic_DNA"/>
</dbReference>
<dbReference type="GO" id="GO:0015074">
    <property type="term" value="P:DNA integration"/>
    <property type="evidence" value="ECO:0007669"/>
    <property type="project" value="InterPro"/>
</dbReference>
<dbReference type="SUPFAM" id="SSF56349">
    <property type="entry name" value="DNA breaking-rejoining enzymes"/>
    <property type="match status" value="1"/>
</dbReference>
<dbReference type="RefSeq" id="WP_185100306.1">
    <property type="nucleotide sequence ID" value="NZ_BAAAXY010000015.1"/>
</dbReference>
<reference evidence="2 3" key="1">
    <citation type="submission" date="2020-08" db="EMBL/GenBank/DDBJ databases">
        <title>Sequencing the genomes of 1000 actinobacteria strains.</title>
        <authorList>
            <person name="Klenk H.-P."/>
        </authorList>
    </citation>
    <scope>NUCLEOTIDE SEQUENCE [LARGE SCALE GENOMIC DNA]</scope>
    <source>
        <strain evidence="2 3">DSM 43768</strain>
    </source>
</reference>
<name>A0A7X0NLH4_9ACTN</name>
<evidence type="ECO:0000313" key="3">
    <source>
        <dbReference type="Proteomes" id="UP000565579"/>
    </source>
</evidence>
<dbReference type="GO" id="GO:0006310">
    <property type="term" value="P:DNA recombination"/>
    <property type="evidence" value="ECO:0007669"/>
    <property type="project" value="UniProtKB-KW"/>
</dbReference>
<dbReference type="InterPro" id="IPR011010">
    <property type="entry name" value="DNA_brk_join_enz"/>
</dbReference>